<evidence type="ECO:0000256" key="11">
    <source>
        <dbReference type="SAM" id="MobiDB-lite"/>
    </source>
</evidence>
<dbReference type="InterPro" id="IPR006201">
    <property type="entry name" value="Neur_channel"/>
</dbReference>
<sequence length="603" mass="70528">MQTDGEVKASDLENDREQIKRIPIYGGKPDFRVDYYYLQEWMAMSEDCERYKKSMTHRGMKLAKVSQQNKLIVANEYFDLFWLPDVMISNSKEVKQQSELVHTILLQIYFVGDNQEHCHMEYKARYYAIVSCPMDFHDAPIDLQTCSIQMRSFAFNMKKIQLNWKEQVEFNPDLRLLEHDYKLSQETKNTTIFDVANKLVGVYTPIANKLVGVYTPSILIVLITFCSFWLGLNTTSERVTIGITALLALVTQFNDARRSLPATSYITVAFCLAFEIDRWMIMCMVCVSAQMVQCTLVDFVYHRQQQKEKVKETTISVIKHFRTLSQQKQNNNKNNNKNLRTTLRSDSSNSKRELSEEEPKDCFWQIKHTLSRLISVPVSPDKPEYLPMRIDAASRILFPLFFGLICLIYWPTMLSKEIDRWMIMCMVCVSAQMVQCTLVDFVYHRQQQKEKVKEKTISVIKHFRTLSQQKQKNNNNNLILRSDSSNSKKELSEEEPKDCFWQIKHTLSRLISVPVSPDKPEYLPMRIDAASRILFPLFFGLICLIYWPTMLSKIKNMKIFFDILPARGLRYDYNTPLSLVSDEHLSRTDAVFLSDVQHLCLIQ</sequence>
<evidence type="ECO:0000256" key="3">
    <source>
        <dbReference type="ARBA" id="ARBA00022448"/>
    </source>
</evidence>
<evidence type="ECO:0000259" key="14">
    <source>
        <dbReference type="Pfam" id="PF02932"/>
    </source>
</evidence>
<dbReference type="Proteomes" id="UP000728032">
    <property type="component" value="Unassembled WGS sequence"/>
</dbReference>
<dbReference type="GO" id="GO:0005254">
    <property type="term" value="F:chloride channel activity"/>
    <property type="evidence" value="ECO:0007669"/>
    <property type="project" value="UniProtKB-ARBA"/>
</dbReference>
<organism evidence="15">
    <name type="scientific">Oppiella nova</name>
    <dbReference type="NCBI Taxonomy" id="334625"/>
    <lineage>
        <taxon>Eukaryota</taxon>
        <taxon>Metazoa</taxon>
        <taxon>Ecdysozoa</taxon>
        <taxon>Arthropoda</taxon>
        <taxon>Chelicerata</taxon>
        <taxon>Arachnida</taxon>
        <taxon>Acari</taxon>
        <taxon>Acariformes</taxon>
        <taxon>Sarcoptiformes</taxon>
        <taxon>Oribatida</taxon>
        <taxon>Brachypylina</taxon>
        <taxon>Oppioidea</taxon>
        <taxon>Oppiidae</taxon>
        <taxon>Oppiella</taxon>
    </lineage>
</organism>
<evidence type="ECO:0000256" key="7">
    <source>
        <dbReference type="ARBA" id="ARBA00022989"/>
    </source>
</evidence>
<feature type="transmembrane region" description="Helical" evidence="12">
    <location>
        <begin position="396"/>
        <end position="415"/>
    </location>
</feature>
<evidence type="ECO:0000256" key="2">
    <source>
        <dbReference type="ARBA" id="ARBA00004236"/>
    </source>
</evidence>
<dbReference type="EMBL" id="OC914972">
    <property type="protein sequence ID" value="CAD7637875.1"/>
    <property type="molecule type" value="Genomic_DNA"/>
</dbReference>
<feature type="domain" description="Neurotransmitter-gated ion-channel transmembrane" evidence="14">
    <location>
        <begin position="213"/>
        <end position="349"/>
    </location>
</feature>
<feature type="compositionally biased region" description="Polar residues" evidence="11">
    <location>
        <begin position="339"/>
        <end position="348"/>
    </location>
</feature>
<evidence type="ECO:0000313" key="16">
    <source>
        <dbReference type="Proteomes" id="UP000728032"/>
    </source>
</evidence>
<evidence type="ECO:0000256" key="10">
    <source>
        <dbReference type="ARBA" id="ARBA00023303"/>
    </source>
</evidence>
<dbReference type="Gene3D" id="2.70.170.10">
    <property type="entry name" value="Neurotransmitter-gated ion-channel ligand-binding domain"/>
    <property type="match status" value="1"/>
</dbReference>
<dbReference type="EMBL" id="CAJPVJ010000147">
    <property type="protein sequence ID" value="CAG2161465.1"/>
    <property type="molecule type" value="Genomic_DNA"/>
</dbReference>
<keyword evidence="3" id="KW-0813">Transport</keyword>
<feature type="transmembrane region" description="Helical" evidence="12">
    <location>
        <begin position="279"/>
        <end position="301"/>
    </location>
</feature>
<feature type="domain" description="Neurotransmitter-gated ion-channel ligand-binding" evidence="13">
    <location>
        <begin position="70"/>
        <end position="188"/>
    </location>
</feature>
<keyword evidence="6" id="KW-0732">Signal</keyword>
<evidence type="ECO:0000313" key="15">
    <source>
        <dbReference type="EMBL" id="CAD7637875.1"/>
    </source>
</evidence>
<keyword evidence="9 12" id="KW-0472">Membrane</keyword>
<dbReference type="Pfam" id="PF02932">
    <property type="entry name" value="Neur_chan_memb"/>
    <property type="match status" value="1"/>
</dbReference>
<dbReference type="PANTHER" id="PTHR18945">
    <property type="entry name" value="NEUROTRANSMITTER GATED ION CHANNEL"/>
    <property type="match status" value="1"/>
</dbReference>
<dbReference type="InterPro" id="IPR006028">
    <property type="entry name" value="GABAA/Glycine_rcpt"/>
</dbReference>
<dbReference type="GO" id="GO:0004888">
    <property type="term" value="F:transmembrane signaling receptor activity"/>
    <property type="evidence" value="ECO:0007669"/>
    <property type="project" value="InterPro"/>
</dbReference>
<dbReference type="Gene3D" id="1.20.58.390">
    <property type="entry name" value="Neurotransmitter-gated ion-channel transmembrane domain"/>
    <property type="match status" value="2"/>
</dbReference>
<reference evidence="15" key="1">
    <citation type="submission" date="2020-11" db="EMBL/GenBank/DDBJ databases">
        <authorList>
            <person name="Tran Van P."/>
        </authorList>
    </citation>
    <scope>NUCLEOTIDE SEQUENCE</scope>
</reference>
<dbReference type="InterPro" id="IPR036719">
    <property type="entry name" value="Neuro-gated_channel_TM_sf"/>
</dbReference>
<dbReference type="SUPFAM" id="SSF63712">
    <property type="entry name" value="Nicotinic receptor ligand binding domain-like"/>
    <property type="match status" value="1"/>
</dbReference>
<keyword evidence="4" id="KW-1003">Cell membrane</keyword>
<keyword evidence="10" id="KW-0407">Ion channel</keyword>
<dbReference type="InterPro" id="IPR036734">
    <property type="entry name" value="Neur_chan_lig-bd_sf"/>
</dbReference>
<dbReference type="SUPFAM" id="SSF90112">
    <property type="entry name" value="Neurotransmitter-gated ion-channel transmembrane pore"/>
    <property type="match status" value="2"/>
</dbReference>
<dbReference type="Pfam" id="PF02931">
    <property type="entry name" value="Neur_chan_LBD"/>
    <property type="match status" value="1"/>
</dbReference>
<name>A0A7R9LCP6_9ACAR</name>
<feature type="transmembrane region" description="Helical" evidence="12">
    <location>
        <begin position="211"/>
        <end position="232"/>
    </location>
</feature>
<dbReference type="OrthoDB" id="6511516at2759"/>
<protein>
    <submittedName>
        <fullName evidence="15">Uncharacterized protein</fullName>
    </submittedName>
</protein>
<evidence type="ECO:0000256" key="8">
    <source>
        <dbReference type="ARBA" id="ARBA00023065"/>
    </source>
</evidence>
<dbReference type="PRINTS" id="PR00253">
    <property type="entry name" value="GABAARECEPTR"/>
</dbReference>
<accession>A0A7R9LCP6</accession>
<dbReference type="GO" id="GO:0005886">
    <property type="term" value="C:plasma membrane"/>
    <property type="evidence" value="ECO:0007669"/>
    <property type="project" value="UniProtKB-SubCell"/>
</dbReference>
<feature type="transmembrane region" description="Helical" evidence="12">
    <location>
        <begin position="421"/>
        <end position="443"/>
    </location>
</feature>
<dbReference type="AlphaFoldDB" id="A0A7R9LCP6"/>
<dbReference type="GO" id="GO:0099095">
    <property type="term" value="F:ligand-gated monoatomic anion channel activity"/>
    <property type="evidence" value="ECO:0007669"/>
    <property type="project" value="UniProtKB-ARBA"/>
</dbReference>
<proteinExistence type="predicted"/>
<feature type="transmembrane region" description="Helical" evidence="12">
    <location>
        <begin position="529"/>
        <end position="547"/>
    </location>
</feature>
<evidence type="ECO:0000259" key="13">
    <source>
        <dbReference type="Pfam" id="PF02931"/>
    </source>
</evidence>
<evidence type="ECO:0000256" key="4">
    <source>
        <dbReference type="ARBA" id="ARBA00022475"/>
    </source>
</evidence>
<comment type="subcellular location">
    <subcellularLocation>
        <location evidence="2">Cell membrane</location>
    </subcellularLocation>
    <subcellularLocation>
        <location evidence="1">Membrane</location>
        <topology evidence="1">Multi-pass membrane protein</topology>
    </subcellularLocation>
</comment>
<dbReference type="InterPro" id="IPR038050">
    <property type="entry name" value="Neuro_actylchol_rec"/>
</dbReference>
<gene>
    <name evidence="15" type="ORF">ONB1V03_LOCUS1072</name>
</gene>
<feature type="compositionally biased region" description="Low complexity" evidence="11">
    <location>
        <begin position="329"/>
        <end position="338"/>
    </location>
</feature>
<dbReference type="GO" id="GO:0005230">
    <property type="term" value="F:extracellular ligand-gated monoatomic ion channel activity"/>
    <property type="evidence" value="ECO:0007669"/>
    <property type="project" value="InterPro"/>
</dbReference>
<evidence type="ECO:0000256" key="5">
    <source>
        <dbReference type="ARBA" id="ARBA00022692"/>
    </source>
</evidence>
<evidence type="ECO:0000256" key="6">
    <source>
        <dbReference type="ARBA" id="ARBA00022729"/>
    </source>
</evidence>
<keyword evidence="7 12" id="KW-1133">Transmembrane helix</keyword>
<evidence type="ECO:0000256" key="12">
    <source>
        <dbReference type="SAM" id="Phobius"/>
    </source>
</evidence>
<feature type="region of interest" description="Disordered" evidence="11">
    <location>
        <begin position="329"/>
        <end position="354"/>
    </location>
</feature>
<dbReference type="InterPro" id="IPR006202">
    <property type="entry name" value="Neur_chan_lig-bd"/>
</dbReference>
<evidence type="ECO:0000256" key="1">
    <source>
        <dbReference type="ARBA" id="ARBA00004141"/>
    </source>
</evidence>
<dbReference type="InterPro" id="IPR006029">
    <property type="entry name" value="Neurotrans-gated_channel_TM"/>
</dbReference>
<keyword evidence="16" id="KW-1185">Reference proteome</keyword>
<keyword evidence="5 12" id="KW-0812">Transmembrane</keyword>
<keyword evidence="8" id="KW-0406">Ion transport</keyword>
<evidence type="ECO:0000256" key="9">
    <source>
        <dbReference type="ARBA" id="ARBA00023136"/>
    </source>
</evidence>